<accession>A0A3G6J5X2</accession>
<dbReference type="Pfam" id="PF04326">
    <property type="entry name" value="SLFN_AlbA_2"/>
    <property type="match status" value="1"/>
</dbReference>
<dbReference type="EMBL" id="CP033897">
    <property type="protein sequence ID" value="AZA12328.1"/>
    <property type="molecule type" value="Genomic_DNA"/>
</dbReference>
<dbReference type="InterPro" id="IPR007421">
    <property type="entry name" value="Schlafen_AlbA_2_dom"/>
</dbReference>
<gene>
    <name evidence="2" type="ORF">CGERO_10215</name>
</gene>
<dbReference type="InterPro" id="IPR038461">
    <property type="entry name" value="Schlafen_AlbA_2_dom_sf"/>
</dbReference>
<proteinExistence type="predicted"/>
<evidence type="ECO:0000313" key="3">
    <source>
        <dbReference type="Proteomes" id="UP000271587"/>
    </source>
</evidence>
<evidence type="ECO:0000259" key="1">
    <source>
        <dbReference type="Pfam" id="PF04326"/>
    </source>
</evidence>
<evidence type="ECO:0000313" key="2">
    <source>
        <dbReference type="EMBL" id="AZA12328.1"/>
    </source>
</evidence>
<sequence>MPDTIDETLAAFASTSEGGMIILGVAENGGAFDLRGVWDAKAAVDALGSKARNKIRPPMQLGAVEAHQIEGETVITCVIPPQPSDFKPFKVGDRGRAYTRSADGDYRLSALESLHLVGAGKQPRYDRDPVLEADVVRDLELLE</sequence>
<feature type="domain" description="Schlafen AlbA-2" evidence="1">
    <location>
        <begin position="5"/>
        <end position="108"/>
    </location>
</feature>
<dbReference type="KEGG" id="cgk:CGERO_10215"/>
<protein>
    <submittedName>
        <fullName evidence="2">Divergent AAA domain protein</fullName>
    </submittedName>
</protein>
<dbReference type="AlphaFoldDB" id="A0A3G6J5X2"/>
<dbReference type="Gene3D" id="3.30.950.30">
    <property type="entry name" value="Schlafen, AAA domain"/>
    <property type="match status" value="1"/>
</dbReference>
<name>A0A3G6J5X2_9CORY</name>
<reference evidence="2 3" key="1">
    <citation type="submission" date="2018-11" db="EMBL/GenBank/DDBJ databases">
        <authorList>
            <person name="Kleinhagauer T."/>
            <person name="Glaeser S.P."/>
            <person name="Spergser J."/>
            <person name="Ruckert C."/>
            <person name="Kaempfer P."/>
            <person name="Busse H.-J."/>
        </authorList>
    </citation>
    <scope>NUCLEOTIDE SEQUENCE [LARGE SCALE GENOMIC DNA]</scope>
    <source>
        <strain evidence="2 3">W8</strain>
    </source>
</reference>
<dbReference type="Proteomes" id="UP000271587">
    <property type="component" value="Chromosome"/>
</dbReference>
<organism evidence="2 3">
    <name type="scientific">Corynebacterium gerontici</name>
    <dbReference type="NCBI Taxonomy" id="2079234"/>
    <lineage>
        <taxon>Bacteria</taxon>
        <taxon>Bacillati</taxon>
        <taxon>Actinomycetota</taxon>
        <taxon>Actinomycetes</taxon>
        <taxon>Mycobacteriales</taxon>
        <taxon>Corynebacteriaceae</taxon>
        <taxon>Corynebacterium</taxon>
    </lineage>
</organism>
<keyword evidence="3" id="KW-1185">Reference proteome</keyword>